<dbReference type="STRING" id="504805.SAMN05421505_13025"/>
<dbReference type="Proteomes" id="UP000198923">
    <property type="component" value="Unassembled WGS sequence"/>
</dbReference>
<evidence type="ECO:0000259" key="2">
    <source>
        <dbReference type="Pfam" id="PF02481"/>
    </source>
</evidence>
<dbReference type="PANTHER" id="PTHR43022:SF1">
    <property type="entry name" value="PROTEIN SMF"/>
    <property type="match status" value="1"/>
</dbReference>
<evidence type="ECO:0000256" key="1">
    <source>
        <dbReference type="ARBA" id="ARBA00006525"/>
    </source>
</evidence>
<organism evidence="3 4">
    <name type="scientific">Sinosporangium album</name>
    <dbReference type="NCBI Taxonomy" id="504805"/>
    <lineage>
        <taxon>Bacteria</taxon>
        <taxon>Bacillati</taxon>
        <taxon>Actinomycetota</taxon>
        <taxon>Actinomycetes</taxon>
        <taxon>Streptosporangiales</taxon>
        <taxon>Streptosporangiaceae</taxon>
        <taxon>Sinosporangium</taxon>
    </lineage>
</organism>
<dbReference type="SUPFAM" id="SSF102405">
    <property type="entry name" value="MCP/YpsA-like"/>
    <property type="match status" value="1"/>
</dbReference>
<dbReference type="InterPro" id="IPR003488">
    <property type="entry name" value="DprA"/>
</dbReference>
<dbReference type="PANTHER" id="PTHR43022">
    <property type="entry name" value="PROTEIN SMF"/>
    <property type="match status" value="1"/>
</dbReference>
<dbReference type="GO" id="GO:0009294">
    <property type="term" value="P:DNA-mediated transformation"/>
    <property type="evidence" value="ECO:0007669"/>
    <property type="project" value="InterPro"/>
</dbReference>
<dbReference type="AlphaFoldDB" id="A0A1G8H264"/>
<comment type="similarity">
    <text evidence="1">Belongs to the DprA/Smf family.</text>
</comment>
<gene>
    <name evidence="3" type="ORF">SAMN05421505_13025</name>
</gene>
<dbReference type="Gene3D" id="3.40.50.450">
    <property type="match status" value="1"/>
</dbReference>
<dbReference type="OrthoDB" id="9785707at2"/>
<protein>
    <submittedName>
        <fullName evidence="3">DNA protecting protein DprA</fullName>
    </submittedName>
</protein>
<feature type="domain" description="Smf/DprA SLOG" evidence="2">
    <location>
        <begin position="2"/>
        <end position="129"/>
    </location>
</feature>
<dbReference type="EMBL" id="FNCN01000030">
    <property type="protein sequence ID" value="SDI00621.1"/>
    <property type="molecule type" value="Genomic_DNA"/>
</dbReference>
<evidence type="ECO:0000313" key="4">
    <source>
        <dbReference type="Proteomes" id="UP000198923"/>
    </source>
</evidence>
<dbReference type="Pfam" id="PF02481">
    <property type="entry name" value="DNA_processg_A"/>
    <property type="match status" value="1"/>
</dbReference>
<sequence>MGDEGYPHRLSDVFDRPPLLFARGEHVADDQGIAVVGSRSVSNHGRHLAGELAERLVKRNLSVVSGLAAGVDTAAHQAAIRAGGRTVAVIGTGIKVAYPPANRDLHREVAEHGAVLSQFWPDKGPDKRHLGSGWPRAVRCRDDSPRRSGRSDGCCNRSETQVRWHAVFGFLGNARPPGNTRLKSALSPGVLAHGDQSSLRRLAVRHGHGSCLPRAHETVSSLPCRRGQPNAGSRLRPN</sequence>
<name>A0A1G8H264_9ACTN</name>
<dbReference type="InterPro" id="IPR057666">
    <property type="entry name" value="DrpA_SLOG"/>
</dbReference>
<keyword evidence="4" id="KW-1185">Reference proteome</keyword>
<accession>A0A1G8H264</accession>
<proteinExistence type="inferred from homology"/>
<reference evidence="3 4" key="1">
    <citation type="submission" date="2016-10" db="EMBL/GenBank/DDBJ databases">
        <authorList>
            <person name="de Groot N.N."/>
        </authorList>
    </citation>
    <scope>NUCLEOTIDE SEQUENCE [LARGE SCALE GENOMIC DNA]</scope>
    <source>
        <strain evidence="3 4">CPCC 201354</strain>
    </source>
</reference>
<evidence type="ECO:0000313" key="3">
    <source>
        <dbReference type="EMBL" id="SDI00621.1"/>
    </source>
</evidence>